<dbReference type="NCBIfam" id="TIGR04085">
    <property type="entry name" value="rSAM_more_4Fe4S"/>
    <property type="match status" value="1"/>
</dbReference>
<keyword evidence="2" id="KW-0949">S-adenosyl-L-methionine</keyword>
<dbReference type="SFLD" id="SFLDG01067">
    <property type="entry name" value="SPASM/twitch_domain_containing"/>
    <property type="match status" value="1"/>
</dbReference>
<proteinExistence type="predicted"/>
<comment type="cofactor">
    <cofactor evidence="1">
        <name>[4Fe-4S] cluster</name>
        <dbReference type="ChEBI" id="CHEBI:49883"/>
    </cofactor>
</comment>
<dbReference type="GO" id="GO:0051536">
    <property type="term" value="F:iron-sulfur cluster binding"/>
    <property type="evidence" value="ECO:0007669"/>
    <property type="project" value="UniProtKB-KW"/>
</dbReference>
<accession>A0AA37HIM5</accession>
<reference evidence="7" key="1">
    <citation type="journal article" date="2016" name="Front. Microbiol.">
        <title>Genome Sequence of the Piezophilic, Mesophilic Sulfate-Reducing Bacterium Desulfovibrio indicus J2T.</title>
        <authorList>
            <person name="Cao J."/>
            <person name="Maignien L."/>
            <person name="Shao Z."/>
            <person name="Alain K."/>
            <person name="Jebbar M."/>
        </authorList>
    </citation>
    <scope>NUCLEOTIDE SEQUENCE</scope>
    <source>
        <strain evidence="7">JCM 32048</strain>
    </source>
</reference>
<keyword evidence="3" id="KW-0479">Metal-binding</keyword>
<name>A0AA37HIM5_9HYPH</name>
<keyword evidence="5" id="KW-0411">Iron-sulfur</keyword>
<sequence>MHLSAARSRAHSTEARFHLFASGDGHGVLIADGSRIHRISDEIARLLDFAASSGRAEVADEVFEALGISSRSIIGSEPPASMPVRAFSLAIAQKCNLGCSYCYAEGGDFGGSSKSMTDEVSLKAVRVLFDGVQAGESIKLAFLGGEPFVNRAGLRGATELAVELARERAVRIAFSVTTNGTLLTEDDAEFLARHRFNVTVSLDGVGAKHDALRPFKDGRGSFERITDRLRPVLDRQDHIDLAARVTVTPRNLALLETLEGLVALGFRTVGFSPMLSSPAGRDEMSPGDLECMLEQMIACGEAFRASLLSGRPHAFSNLATALRELDRGTHRPYPCGAGAGYFGVSADGDLSACHRFVNEPAGAMGTLESGVDPARQSAWLNERHVLRQEPCQSCWARFLCGGGCHHEVIHRGRPACDYIRSWLTYCLGAYVDLREPCRWWFDGFPAGNA</sequence>
<comment type="caution">
    <text evidence="7">The sequence shown here is derived from an EMBL/GenBank/DDBJ whole genome shotgun (WGS) entry which is preliminary data.</text>
</comment>
<evidence type="ECO:0000256" key="3">
    <source>
        <dbReference type="ARBA" id="ARBA00022723"/>
    </source>
</evidence>
<dbReference type="SUPFAM" id="SSF102114">
    <property type="entry name" value="Radical SAM enzymes"/>
    <property type="match status" value="1"/>
</dbReference>
<evidence type="ECO:0000313" key="7">
    <source>
        <dbReference type="EMBL" id="GJD66494.1"/>
    </source>
</evidence>
<evidence type="ECO:0000256" key="4">
    <source>
        <dbReference type="ARBA" id="ARBA00023004"/>
    </source>
</evidence>
<keyword evidence="8" id="KW-1185">Reference proteome</keyword>
<dbReference type="Pfam" id="PF04055">
    <property type="entry name" value="Radical_SAM"/>
    <property type="match status" value="1"/>
</dbReference>
<organism evidence="7 8">
    <name type="scientific">Methylobacterium frigidaeris</name>
    <dbReference type="NCBI Taxonomy" id="2038277"/>
    <lineage>
        <taxon>Bacteria</taxon>
        <taxon>Pseudomonadati</taxon>
        <taxon>Pseudomonadota</taxon>
        <taxon>Alphaproteobacteria</taxon>
        <taxon>Hyphomicrobiales</taxon>
        <taxon>Methylobacteriaceae</taxon>
        <taxon>Methylobacterium</taxon>
    </lineage>
</organism>
<dbReference type="InterPro" id="IPR013785">
    <property type="entry name" value="Aldolase_TIM"/>
</dbReference>
<reference evidence="7" key="2">
    <citation type="submission" date="2021-08" db="EMBL/GenBank/DDBJ databases">
        <authorList>
            <person name="Tani A."/>
            <person name="Ola A."/>
            <person name="Ogura Y."/>
            <person name="Katsura K."/>
            <person name="Hayashi T."/>
        </authorList>
    </citation>
    <scope>NUCLEOTIDE SEQUENCE</scope>
    <source>
        <strain evidence="7">JCM 32048</strain>
    </source>
</reference>
<dbReference type="PROSITE" id="PS51918">
    <property type="entry name" value="RADICAL_SAM"/>
    <property type="match status" value="1"/>
</dbReference>
<evidence type="ECO:0000259" key="6">
    <source>
        <dbReference type="PROSITE" id="PS51918"/>
    </source>
</evidence>
<dbReference type="AlphaFoldDB" id="A0AA37HIM5"/>
<dbReference type="InterPro" id="IPR007197">
    <property type="entry name" value="rSAM"/>
</dbReference>
<dbReference type="Gene3D" id="3.20.20.70">
    <property type="entry name" value="Aldolase class I"/>
    <property type="match status" value="1"/>
</dbReference>
<evidence type="ECO:0000256" key="5">
    <source>
        <dbReference type="ARBA" id="ARBA00023014"/>
    </source>
</evidence>
<dbReference type="SFLD" id="SFLDS00029">
    <property type="entry name" value="Radical_SAM"/>
    <property type="match status" value="1"/>
</dbReference>
<dbReference type="SFLD" id="SFLDG01384">
    <property type="entry name" value="thioether_bond_formation_requi"/>
    <property type="match status" value="1"/>
</dbReference>
<keyword evidence="4" id="KW-0408">Iron</keyword>
<evidence type="ECO:0000256" key="1">
    <source>
        <dbReference type="ARBA" id="ARBA00001966"/>
    </source>
</evidence>
<dbReference type="InterPro" id="IPR058240">
    <property type="entry name" value="rSAM_sf"/>
</dbReference>
<dbReference type="CDD" id="cd01335">
    <property type="entry name" value="Radical_SAM"/>
    <property type="match status" value="1"/>
</dbReference>
<dbReference type="SFLD" id="SFLDG01386">
    <property type="entry name" value="main_SPASM_domain-containing"/>
    <property type="match status" value="1"/>
</dbReference>
<feature type="domain" description="Radical SAM core" evidence="6">
    <location>
        <begin position="81"/>
        <end position="311"/>
    </location>
</feature>
<dbReference type="GO" id="GO:0016491">
    <property type="term" value="F:oxidoreductase activity"/>
    <property type="evidence" value="ECO:0007669"/>
    <property type="project" value="InterPro"/>
</dbReference>
<protein>
    <submittedName>
        <fullName evidence="7">GTP 3',8-cyclase</fullName>
    </submittedName>
</protein>
<gene>
    <name evidence="7" type="primary">moaA_3</name>
    <name evidence="7" type="ORF">MPEAHAMD_6692</name>
</gene>
<dbReference type="PANTHER" id="PTHR43273:SF8">
    <property type="entry name" value="RADICAL SAM DOMAIN PROTEIN"/>
    <property type="match status" value="1"/>
</dbReference>
<dbReference type="RefSeq" id="WP_238193524.1">
    <property type="nucleotide sequence ID" value="NZ_BPQJ01000067.1"/>
</dbReference>
<dbReference type="GO" id="GO:0046872">
    <property type="term" value="F:metal ion binding"/>
    <property type="evidence" value="ECO:0007669"/>
    <property type="project" value="UniProtKB-KW"/>
</dbReference>
<dbReference type="PANTHER" id="PTHR43273">
    <property type="entry name" value="ANAEROBIC SULFATASE-MATURATING ENZYME HOMOLOG ASLB-RELATED"/>
    <property type="match status" value="1"/>
</dbReference>
<dbReference type="Proteomes" id="UP001055286">
    <property type="component" value="Unassembled WGS sequence"/>
</dbReference>
<evidence type="ECO:0000313" key="8">
    <source>
        <dbReference type="Proteomes" id="UP001055286"/>
    </source>
</evidence>
<dbReference type="EMBL" id="BPQJ01000067">
    <property type="protein sequence ID" value="GJD66494.1"/>
    <property type="molecule type" value="Genomic_DNA"/>
</dbReference>
<evidence type="ECO:0000256" key="2">
    <source>
        <dbReference type="ARBA" id="ARBA00022691"/>
    </source>
</evidence>
<dbReference type="InterPro" id="IPR023885">
    <property type="entry name" value="4Fe4S-binding_SPASM_dom"/>
</dbReference>
<dbReference type="InterPro" id="IPR023867">
    <property type="entry name" value="Sulphatase_maturase_rSAM"/>
</dbReference>